<accession>A0A9E7KGB1</accession>
<name>A0A9E7KGB1_9LILI</name>
<proteinExistence type="predicted"/>
<gene>
    <name evidence="1" type="ORF">MUK42_36428</name>
</gene>
<dbReference type="AlphaFoldDB" id="A0A9E7KGB1"/>
<sequence length="89" mass="9876">MTQVGGSDWAGKISARAHNEKRISLENGLWAADSCVVINPCPLRTSSRALLAPITCGHQLMFAGLIMGLKRPSFIANEYNIYIYIYIYI</sequence>
<evidence type="ECO:0000313" key="2">
    <source>
        <dbReference type="Proteomes" id="UP001055439"/>
    </source>
</evidence>
<evidence type="ECO:0000313" key="1">
    <source>
        <dbReference type="EMBL" id="URE16356.1"/>
    </source>
</evidence>
<organism evidence="1 2">
    <name type="scientific">Musa troglodytarum</name>
    <name type="common">fe'i banana</name>
    <dbReference type="NCBI Taxonomy" id="320322"/>
    <lineage>
        <taxon>Eukaryota</taxon>
        <taxon>Viridiplantae</taxon>
        <taxon>Streptophyta</taxon>
        <taxon>Embryophyta</taxon>
        <taxon>Tracheophyta</taxon>
        <taxon>Spermatophyta</taxon>
        <taxon>Magnoliopsida</taxon>
        <taxon>Liliopsida</taxon>
        <taxon>Zingiberales</taxon>
        <taxon>Musaceae</taxon>
        <taxon>Musa</taxon>
    </lineage>
</organism>
<dbReference type="Proteomes" id="UP001055439">
    <property type="component" value="Chromosome 7"/>
</dbReference>
<protein>
    <submittedName>
        <fullName evidence="1">Uncharacterized protein</fullName>
    </submittedName>
</protein>
<reference evidence="1" key="1">
    <citation type="submission" date="2022-05" db="EMBL/GenBank/DDBJ databases">
        <title>The Musa troglodytarum L. genome provides insights into the mechanism of non-climacteric behaviour and enrichment of carotenoids.</title>
        <authorList>
            <person name="Wang J."/>
        </authorList>
    </citation>
    <scope>NUCLEOTIDE SEQUENCE</scope>
    <source>
        <tissue evidence="1">Leaf</tissue>
    </source>
</reference>
<keyword evidence="2" id="KW-1185">Reference proteome</keyword>
<dbReference type="EMBL" id="CP097509">
    <property type="protein sequence ID" value="URE16356.1"/>
    <property type="molecule type" value="Genomic_DNA"/>
</dbReference>